<evidence type="ECO:0000256" key="1">
    <source>
        <dbReference type="ARBA" id="ARBA00001561"/>
    </source>
</evidence>
<name>A0A928YP48_9SPHI</name>
<keyword evidence="3" id="KW-0378">Hydrolase</keyword>
<organism evidence="5 6">
    <name type="scientific">Sphingobacterium hungaricum</name>
    <dbReference type="NCBI Taxonomy" id="2082723"/>
    <lineage>
        <taxon>Bacteria</taxon>
        <taxon>Pseudomonadati</taxon>
        <taxon>Bacteroidota</taxon>
        <taxon>Sphingobacteriia</taxon>
        <taxon>Sphingobacteriales</taxon>
        <taxon>Sphingobacteriaceae</taxon>
        <taxon>Sphingobacterium</taxon>
    </lineage>
</organism>
<proteinExistence type="predicted"/>
<dbReference type="GO" id="GO:0008745">
    <property type="term" value="F:N-acetylmuramoyl-L-alanine amidase activity"/>
    <property type="evidence" value="ECO:0007669"/>
    <property type="project" value="UniProtKB-EC"/>
</dbReference>
<feature type="domain" description="FHA" evidence="4">
    <location>
        <begin position="98"/>
        <end position="152"/>
    </location>
</feature>
<sequence>MKLKKNVKNLLVILTVIPSLIFLTSFITKKTNSNPNLSDLPSKVDDSNQKSFIVVIDPGHGGNKPGARGRQSLEKDIVLDVALKLRTQLEKDLPNTKVLLTRTTDVDVDFHVRTDVANKNHADLFISIHANSADSDIRVKNSKGRYVNQVKRNPSVKGTETFVCGYSRLGQQDVAIRENADILLEENYKENYGGFDPNDPSSYIVFSLLKRQFRNQSIKLATYMQNEYVKSNRGNRGVQEQSLAVLAYAGMPAVLTEIGFISSPDEEEYMLSSNGQKEIVNNLYEAIKTYKTSSGK</sequence>
<accession>A0A928YP48</accession>
<dbReference type="SMART" id="SM00646">
    <property type="entry name" value="Ami_3"/>
    <property type="match status" value="1"/>
</dbReference>
<dbReference type="AlphaFoldDB" id="A0A928YP48"/>
<dbReference type="InterPro" id="IPR000253">
    <property type="entry name" value="FHA_dom"/>
</dbReference>
<dbReference type="Pfam" id="PF01520">
    <property type="entry name" value="Amidase_3"/>
    <property type="match status" value="1"/>
</dbReference>
<dbReference type="GO" id="GO:0030288">
    <property type="term" value="C:outer membrane-bounded periplasmic space"/>
    <property type="evidence" value="ECO:0007669"/>
    <property type="project" value="TreeGrafter"/>
</dbReference>
<comment type="catalytic activity">
    <reaction evidence="1">
        <text>Hydrolyzes the link between N-acetylmuramoyl residues and L-amino acid residues in certain cell-wall glycopeptides.</text>
        <dbReference type="EC" id="3.5.1.28"/>
    </reaction>
</comment>
<protein>
    <recommendedName>
        <fullName evidence="2">N-acetylmuramoyl-L-alanine amidase</fullName>
        <ecNumber evidence="2">3.5.1.28</ecNumber>
    </recommendedName>
</protein>
<evidence type="ECO:0000313" key="5">
    <source>
        <dbReference type="EMBL" id="MBE8712736.1"/>
    </source>
</evidence>
<evidence type="ECO:0000256" key="2">
    <source>
        <dbReference type="ARBA" id="ARBA00011901"/>
    </source>
</evidence>
<dbReference type="GO" id="GO:0009253">
    <property type="term" value="P:peptidoglycan catabolic process"/>
    <property type="evidence" value="ECO:0007669"/>
    <property type="project" value="InterPro"/>
</dbReference>
<dbReference type="SUPFAM" id="SSF53187">
    <property type="entry name" value="Zn-dependent exopeptidases"/>
    <property type="match status" value="1"/>
</dbReference>
<comment type="caution">
    <text evidence="5">The sequence shown here is derived from an EMBL/GenBank/DDBJ whole genome shotgun (WGS) entry which is preliminary data.</text>
</comment>
<evidence type="ECO:0000313" key="6">
    <source>
        <dbReference type="Proteomes" id="UP000616201"/>
    </source>
</evidence>
<dbReference type="RefSeq" id="WP_196935975.1">
    <property type="nucleotide sequence ID" value="NZ_MU158698.1"/>
</dbReference>
<evidence type="ECO:0000259" key="4">
    <source>
        <dbReference type="PROSITE" id="PS50006"/>
    </source>
</evidence>
<dbReference type="InterPro" id="IPR002508">
    <property type="entry name" value="MurNAc-LAA_cat"/>
</dbReference>
<gene>
    <name evidence="5" type="ORF">C4F49_03470</name>
</gene>
<dbReference type="PANTHER" id="PTHR30404">
    <property type="entry name" value="N-ACETYLMURAMOYL-L-ALANINE AMIDASE"/>
    <property type="match status" value="1"/>
</dbReference>
<dbReference type="PROSITE" id="PS50006">
    <property type="entry name" value="FHA_DOMAIN"/>
    <property type="match status" value="1"/>
</dbReference>
<dbReference type="EC" id="3.5.1.28" evidence="2"/>
<dbReference type="Proteomes" id="UP000616201">
    <property type="component" value="Unassembled WGS sequence"/>
</dbReference>
<reference evidence="5" key="1">
    <citation type="submission" date="2018-02" db="EMBL/GenBank/DDBJ databases">
        <authorList>
            <person name="Vasarhelyi B.M."/>
            <person name="Deshmukh S."/>
            <person name="Balint B."/>
            <person name="Kukolya J."/>
        </authorList>
    </citation>
    <scope>NUCLEOTIDE SEQUENCE</scope>
    <source>
        <strain evidence="5">KB22</strain>
    </source>
</reference>
<evidence type="ECO:0000256" key="3">
    <source>
        <dbReference type="ARBA" id="ARBA00022801"/>
    </source>
</evidence>
<dbReference type="Gene3D" id="3.40.630.40">
    <property type="entry name" value="Zn-dependent exopeptidases"/>
    <property type="match status" value="1"/>
</dbReference>
<keyword evidence="6" id="KW-1185">Reference proteome</keyword>
<dbReference type="PANTHER" id="PTHR30404:SF0">
    <property type="entry name" value="N-ACETYLMURAMOYL-L-ALANINE AMIDASE AMIC"/>
    <property type="match status" value="1"/>
</dbReference>
<dbReference type="CDD" id="cd02696">
    <property type="entry name" value="MurNAc-LAA"/>
    <property type="match status" value="1"/>
</dbReference>
<dbReference type="InterPro" id="IPR050695">
    <property type="entry name" value="N-acetylmuramoyl_amidase_3"/>
</dbReference>
<dbReference type="EMBL" id="PRDK01000003">
    <property type="protein sequence ID" value="MBE8712736.1"/>
    <property type="molecule type" value="Genomic_DNA"/>
</dbReference>